<organism evidence="3 4">
    <name type="scientific">Fistulina hepatica ATCC 64428</name>
    <dbReference type="NCBI Taxonomy" id="1128425"/>
    <lineage>
        <taxon>Eukaryota</taxon>
        <taxon>Fungi</taxon>
        <taxon>Dikarya</taxon>
        <taxon>Basidiomycota</taxon>
        <taxon>Agaricomycotina</taxon>
        <taxon>Agaricomycetes</taxon>
        <taxon>Agaricomycetidae</taxon>
        <taxon>Agaricales</taxon>
        <taxon>Fistulinaceae</taxon>
        <taxon>Fistulina</taxon>
    </lineage>
</organism>
<dbReference type="Pfam" id="PF25043">
    <property type="entry name" value="DUF7788"/>
    <property type="match status" value="1"/>
</dbReference>
<dbReference type="InterPro" id="IPR058580">
    <property type="entry name" value="DUF2828"/>
</dbReference>
<feature type="domain" description="DUF2828" evidence="1">
    <location>
        <begin position="13"/>
        <end position="416"/>
    </location>
</feature>
<dbReference type="PANTHER" id="PTHR31373:SF27">
    <property type="entry name" value="TROVE DOMAIN-CONTAINING PROTEIN"/>
    <property type="match status" value="1"/>
</dbReference>
<keyword evidence="4" id="KW-1185">Reference proteome</keyword>
<dbReference type="InterPro" id="IPR036465">
    <property type="entry name" value="vWFA_dom_sf"/>
</dbReference>
<evidence type="ECO:0000313" key="3">
    <source>
        <dbReference type="EMBL" id="KIY49141.1"/>
    </source>
</evidence>
<dbReference type="PANTHER" id="PTHR31373">
    <property type="entry name" value="OS06G0652100 PROTEIN"/>
    <property type="match status" value="1"/>
</dbReference>
<dbReference type="EMBL" id="KN881726">
    <property type="protein sequence ID" value="KIY49141.1"/>
    <property type="molecule type" value="Genomic_DNA"/>
</dbReference>
<sequence>MDALKSISNRTTTWNDASAYSETASSLLNAFCNVWNSSGRELSELLSSAWMEDPNLTLRLIWHLRSIHDGTSDKDAFYRAFGWLFQKHLRTAITNLRMLVEPVCKRPGLGRGGSHGYWKDLLNILSLATIDALEPSLREQSKHLTRKGRSRSRPPINHHISSQINHERIVQQLADTRYRALYIAIARLFVAGLSRDVCKMAAIDALPAGTNRGKLIQELSLASKWAPTPSLSHDRVTNISTAISALLYHLKPASYSFPSMLTAVEGPLIESREAALVLRSFYRRWVLTPLRRLIDVPERLMSANQWADIVYSRVPSLCMHSNSEHFFQHDPDRFQQYLIDVEKRKSNISGATLLPHQLVMEVSQQHNTIQETHLSQKKARYPALLEVRKCIAETRLRVAEAQWKALVTSLRVSGSLDSTIAVCDVSGSMGCIQQGDADDNPIAPAVSLSILTATLAKSPFDGGFITFSADPRFVRLDLSQPLGYTIKKIVDADWGMNTDLNAVFTRLLLPLAVRHRLRPEDMIRRVVVFSDMQFDECAASSVPSNGAYKPTVAKRDPSILRDAWCANYDAVVSAYREHGYEVPQIVFWNLSRHVSTFEAQESRKGVVMLSGFSASMLKAFMGEEVPGKDDISDDSAVTSRESEYELTPVDFMKKVLSQPSFDGLVIVD</sequence>
<name>A0A0D7AGX4_9AGAR</name>
<evidence type="ECO:0000313" key="4">
    <source>
        <dbReference type="Proteomes" id="UP000054144"/>
    </source>
</evidence>
<dbReference type="Pfam" id="PF11443">
    <property type="entry name" value="DUF2828"/>
    <property type="match status" value="1"/>
</dbReference>
<gene>
    <name evidence="3" type="ORF">FISHEDRAFT_41995</name>
</gene>
<dbReference type="AlphaFoldDB" id="A0A0D7AGX4"/>
<protein>
    <submittedName>
        <fullName evidence="3">Uncharacterized protein</fullName>
    </submittedName>
</protein>
<dbReference type="InterPro" id="IPR011205">
    <property type="entry name" value="UCP015417_vWA"/>
</dbReference>
<dbReference type="Proteomes" id="UP000054144">
    <property type="component" value="Unassembled WGS sequence"/>
</dbReference>
<proteinExistence type="predicted"/>
<feature type="domain" description="DUF7788" evidence="2">
    <location>
        <begin position="419"/>
        <end position="655"/>
    </location>
</feature>
<accession>A0A0D7AGX4</accession>
<evidence type="ECO:0000259" key="2">
    <source>
        <dbReference type="Pfam" id="PF25043"/>
    </source>
</evidence>
<dbReference type="Gene3D" id="3.40.50.410">
    <property type="entry name" value="von Willebrand factor, type A domain"/>
    <property type="match status" value="1"/>
</dbReference>
<evidence type="ECO:0000259" key="1">
    <source>
        <dbReference type="Pfam" id="PF11443"/>
    </source>
</evidence>
<dbReference type="OrthoDB" id="1149618at2759"/>
<dbReference type="PIRSF" id="PIRSF015417">
    <property type="entry name" value="T31B5_30_vWA"/>
    <property type="match status" value="1"/>
</dbReference>
<reference evidence="3 4" key="1">
    <citation type="journal article" date="2015" name="Fungal Genet. Biol.">
        <title>Evolution of novel wood decay mechanisms in Agaricales revealed by the genome sequences of Fistulina hepatica and Cylindrobasidium torrendii.</title>
        <authorList>
            <person name="Floudas D."/>
            <person name="Held B.W."/>
            <person name="Riley R."/>
            <person name="Nagy L.G."/>
            <person name="Koehler G."/>
            <person name="Ransdell A.S."/>
            <person name="Younus H."/>
            <person name="Chow J."/>
            <person name="Chiniquy J."/>
            <person name="Lipzen A."/>
            <person name="Tritt A."/>
            <person name="Sun H."/>
            <person name="Haridas S."/>
            <person name="LaButti K."/>
            <person name="Ohm R.A."/>
            <person name="Kues U."/>
            <person name="Blanchette R.A."/>
            <person name="Grigoriev I.V."/>
            <person name="Minto R.E."/>
            <person name="Hibbett D.S."/>
        </authorList>
    </citation>
    <scope>NUCLEOTIDE SEQUENCE [LARGE SCALE GENOMIC DNA]</scope>
    <source>
        <strain evidence="3 4">ATCC 64428</strain>
    </source>
</reference>
<dbReference type="InterPro" id="IPR056690">
    <property type="entry name" value="DUF7788"/>
</dbReference>